<evidence type="ECO:0000256" key="3">
    <source>
        <dbReference type="ARBA" id="ARBA00022679"/>
    </source>
</evidence>
<evidence type="ECO:0000313" key="10">
    <source>
        <dbReference type="EMBL" id="QKX49481.1"/>
    </source>
</evidence>
<evidence type="ECO:0000259" key="9">
    <source>
        <dbReference type="Pfam" id="PF13614"/>
    </source>
</evidence>
<dbReference type="GO" id="GO:0004715">
    <property type="term" value="F:non-membrane spanning protein tyrosine kinase activity"/>
    <property type="evidence" value="ECO:0007669"/>
    <property type="project" value="UniProtKB-EC"/>
</dbReference>
<dbReference type="PANTHER" id="PTHR32309:SF13">
    <property type="entry name" value="FERRIC ENTEROBACTIN TRANSPORT PROTEIN FEPE"/>
    <property type="match status" value="1"/>
</dbReference>
<evidence type="ECO:0000313" key="11">
    <source>
        <dbReference type="Proteomes" id="UP000509222"/>
    </source>
</evidence>
<evidence type="ECO:0000256" key="4">
    <source>
        <dbReference type="ARBA" id="ARBA00022741"/>
    </source>
</evidence>
<dbReference type="CDD" id="cd05387">
    <property type="entry name" value="BY-kinase"/>
    <property type="match status" value="1"/>
</dbReference>
<keyword evidence="6" id="KW-0067">ATP-binding</keyword>
<dbReference type="GO" id="GO:0005886">
    <property type="term" value="C:plasma membrane"/>
    <property type="evidence" value="ECO:0007669"/>
    <property type="project" value="TreeGrafter"/>
</dbReference>
<dbReference type="GO" id="GO:0005524">
    <property type="term" value="F:ATP binding"/>
    <property type="evidence" value="ECO:0007669"/>
    <property type="project" value="UniProtKB-KW"/>
</dbReference>
<dbReference type="Gene3D" id="3.40.50.300">
    <property type="entry name" value="P-loop containing nucleotide triphosphate hydrolases"/>
    <property type="match status" value="1"/>
</dbReference>
<dbReference type="RefSeq" id="WP_081720696.1">
    <property type="nucleotide sequence ID" value="NZ_CP051177.1"/>
</dbReference>
<dbReference type="AlphaFoldDB" id="A0A7H8Q7I5"/>
<keyword evidence="7" id="KW-0829">Tyrosine-protein kinase</keyword>
<dbReference type="SUPFAM" id="SSF52540">
    <property type="entry name" value="P-loop containing nucleoside triphosphate hydrolases"/>
    <property type="match status" value="1"/>
</dbReference>
<reference evidence="11" key="1">
    <citation type="submission" date="2020-06" db="EMBL/GenBank/DDBJ databases">
        <title>Isolation of Planomicrobium glaciei.</title>
        <authorList>
            <person name="Malisova L."/>
            <person name="Safrankova R."/>
            <person name="Jakubu V."/>
            <person name="Spanelova P."/>
        </authorList>
    </citation>
    <scope>NUCLEOTIDE SEQUENCE [LARGE SCALE GENOMIC DNA]</scope>
    <source>
        <strain evidence="11">NRL-ATB46093</strain>
    </source>
</reference>
<accession>A0A7H8Q7I5</accession>
<evidence type="ECO:0000256" key="8">
    <source>
        <dbReference type="ARBA" id="ARBA00051245"/>
    </source>
</evidence>
<keyword evidence="5 10" id="KW-0418">Kinase</keyword>
<dbReference type="InterPro" id="IPR005702">
    <property type="entry name" value="Wzc-like_C"/>
</dbReference>
<evidence type="ECO:0000256" key="1">
    <source>
        <dbReference type="ARBA" id="ARBA00007316"/>
    </source>
</evidence>
<keyword evidence="11" id="KW-1185">Reference proteome</keyword>
<dbReference type="InterPro" id="IPR050445">
    <property type="entry name" value="Bact_polysacc_biosynth/exp"/>
</dbReference>
<dbReference type="Pfam" id="PF13614">
    <property type="entry name" value="AAA_31"/>
    <property type="match status" value="1"/>
</dbReference>
<name>A0A7H8Q7I5_9BACL</name>
<dbReference type="FunFam" id="3.40.50.300:FF:000527">
    <property type="entry name" value="Tyrosine-protein kinase etk"/>
    <property type="match status" value="1"/>
</dbReference>
<keyword evidence="4" id="KW-0547">Nucleotide-binding</keyword>
<protein>
    <recommendedName>
        <fullName evidence="2">non-specific protein-tyrosine kinase</fullName>
        <ecNumber evidence="2">2.7.10.2</ecNumber>
    </recommendedName>
</protein>
<dbReference type="GO" id="GO:0042802">
    <property type="term" value="F:identical protein binding"/>
    <property type="evidence" value="ECO:0007669"/>
    <property type="project" value="UniProtKB-ARBA"/>
</dbReference>
<keyword evidence="3" id="KW-0808">Transferase</keyword>
<dbReference type="EC" id="2.7.10.2" evidence="2"/>
<dbReference type="Proteomes" id="UP000509222">
    <property type="component" value="Chromosome"/>
</dbReference>
<dbReference type="EMBL" id="CP051177">
    <property type="protein sequence ID" value="QKX49481.1"/>
    <property type="molecule type" value="Genomic_DNA"/>
</dbReference>
<sequence length="262" mass="28304">MTVERNELNVNMVALTQPHSQIAEQFRTLRTNIEFLLPQEELRSIAVTSASSSEGKSTAAVNLSIVYAQAGKKVLLIDGDLRRPSVHQTFNLSNASGISTVLAEKAALEDAINPTAVEGLDVLTSGPQPALTAEILRSEAMDGLMEHLLAIYDLLVVDSPPVLSLADGQILANKCQGTLLVINTGKTEKHLAILAKEAIESSGGKLLGAVLNNFAFPKKGTGNPYFQSEAEDLQVLGERKEKERKEGLLPAKFKTKAYWRSL</sequence>
<organism evidence="10 11">
    <name type="scientific">Planococcus glaciei</name>
    <dbReference type="NCBI Taxonomy" id="459472"/>
    <lineage>
        <taxon>Bacteria</taxon>
        <taxon>Bacillati</taxon>
        <taxon>Bacillota</taxon>
        <taxon>Bacilli</taxon>
        <taxon>Bacillales</taxon>
        <taxon>Caryophanaceae</taxon>
        <taxon>Planococcus</taxon>
    </lineage>
</organism>
<dbReference type="PANTHER" id="PTHR32309">
    <property type="entry name" value="TYROSINE-PROTEIN KINASE"/>
    <property type="match status" value="1"/>
</dbReference>
<evidence type="ECO:0000256" key="6">
    <source>
        <dbReference type="ARBA" id="ARBA00022840"/>
    </source>
</evidence>
<gene>
    <name evidence="10" type="ORF">HF394_02180</name>
</gene>
<evidence type="ECO:0000256" key="2">
    <source>
        <dbReference type="ARBA" id="ARBA00011903"/>
    </source>
</evidence>
<comment type="catalytic activity">
    <reaction evidence="8">
        <text>L-tyrosyl-[protein] + ATP = O-phospho-L-tyrosyl-[protein] + ADP + H(+)</text>
        <dbReference type="Rhea" id="RHEA:10596"/>
        <dbReference type="Rhea" id="RHEA-COMP:10136"/>
        <dbReference type="Rhea" id="RHEA-COMP:20101"/>
        <dbReference type="ChEBI" id="CHEBI:15378"/>
        <dbReference type="ChEBI" id="CHEBI:30616"/>
        <dbReference type="ChEBI" id="CHEBI:46858"/>
        <dbReference type="ChEBI" id="CHEBI:61978"/>
        <dbReference type="ChEBI" id="CHEBI:456216"/>
        <dbReference type="EC" id="2.7.10.2"/>
    </reaction>
</comment>
<comment type="similarity">
    <text evidence="1">Belongs to the CpsD/CapB family.</text>
</comment>
<dbReference type="InterPro" id="IPR027417">
    <property type="entry name" value="P-loop_NTPase"/>
</dbReference>
<dbReference type="InterPro" id="IPR025669">
    <property type="entry name" value="AAA_dom"/>
</dbReference>
<feature type="domain" description="AAA" evidence="9">
    <location>
        <begin position="44"/>
        <end position="171"/>
    </location>
</feature>
<proteinExistence type="inferred from homology"/>
<evidence type="ECO:0000256" key="7">
    <source>
        <dbReference type="ARBA" id="ARBA00023137"/>
    </source>
</evidence>
<evidence type="ECO:0000256" key="5">
    <source>
        <dbReference type="ARBA" id="ARBA00022777"/>
    </source>
</evidence>
<dbReference type="NCBIfam" id="TIGR01007">
    <property type="entry name" value="eps_fam"/>
    <property type="match status" value="1"/>
</dbReference>